<feature type="compositionally biased region" description="Polar residues" evidence="7">
    <location>
        <begin position="925"/>
        <end position="935"/>
    </location>
</feature>
<evidence type="ECO:0000256" key="5">
    <source>
        <dbReference type="ARBA" id="ARBA00022892"/>
    </source>
</evidence>
<keyword evidence="4 6" id="KW-0256">Endoplasmic reticulum</keyword>
<feature type="region of interest" description="Disordered" evidence="7">
    <location>
        <begin position="897"/>
        <end position="1008"/>
    </location>
</feature>
<dbReference type="Pfam" id="PF12931">
    <property type="entry name" value="TPR_Sec16"/>
    <property type="match status" value="1"/>
</dbReference>
<keyword evidence="6" id="KW-0472">Membrane</keyword>
<feature type="compositionally biased region" description="Polar residues" evidence="7">
    <location>
        <begin position="897"/>
        <end position="917"/>
    </location>
</feature>
<dbReference type="InterPro" id="IPR024298">
    <property type="entry name" value="Sec16_Sec23-bd"/>
</dbReference>
<sequence length="1281" mass="142601">MHRPLYSSGMYIQNKRKNYRRRHLRLAREVVPSSSTSSDEFIPSDIPTDYLSRPHSPAYGRRSVLAVAKNHGTQGRSGATSMLYNSKTEEGNDSLFSHPDPLLNLSFDSNRPAVYGDDFVDAARRSRLSRLSRPSSRAKPEYSEGVEQHEPRAYTASKPYPGHYPSGRRSAHGSMGANHPQEYYVQQSHMYKERRRPLSSYDARAMERFQRSGGRYGYYDAYDDAHSSVSEGTDSDDPERGDSEEEMRKYTRKGRYAPGEALDPFTIGEEMYYFGAIHLDQARVRSILVNEPPPPEYHRLPPIEKAAYLFYVAVYKKQYNDLGDFHRKFNREYFKYTCDGDPDNMALWKICKSMQEEYLTKKLAESQKAYEASQRQLFSDERESVDGKNPDFVPLGERPRRLILRTISAPSFMSERASMDENHDDRTSDILSIESSQRAPLKYRVPHAFITFGAGGKMVKVHPDLSVSVVQIDDIKTALTDSHTMRLIDCAQTFKGPLLIGQTPTHSVRLYIERQIKRIKSCEVASENPRDNDVIDCLLIWQLLGIIVQQQGRVTGPDVARLLVEIGSAPYREASSTHHHHSHREKNSTPTESASTAISTMRNHGHSDNKAYDRFTELLLGGHVCEAIESAIRDGLYADAMILARRLLSNDVAKLIEIEERFLATRPQYNPVVTLVSVATKKHVPILMNPTSDDSGCWRTHAAIVLANLSTQEAMESVYDLGKVLAKRDYNNAADFCFLAVAVLAGVNPFKTLEANPDDGVSRQHITLIHSGLPDDEYETMQCRYGFSLTDLHATEIFDYAIRLSDANAYSPLGESVEYQRRRIQYAHLIAEFGGFATDAFRYCMEIARSIWNYCHLLSTRELVELCDLADRLRFAASAGDWETSWIPSLRAMIQQKEQCQSSEVPHTDTSTTQQSAPPVPHSPYENTQTSTQPDVRTEEAITAPEPELSSTRRSRTESLAAEARDWHAQRQDPLQMSPVAPPSVANSAMEDNDGPVSRSRTQSNASQQVYTIDPYSADAYSPLTMSSHVAARRQGSMDEAFTNSDDTSVRSTAESTPVRTMNQHAESVSPVPPPMPDLSHTPQMTVPPQMSQKVTHLSQPQPQTQAQSQPRATPSSQPNGLPDSNLKKSSSNQGSKGFFGNMKEKLLKAIPSGNEMILPDDSKPTIVWDPVKGRYVGAGVEEETAAAPPPKMDSLATNNSSSGGLRAARTSGGSRYFNPLNQAATNGAASPTPAAPITAMPVPTQFGFIPTMPDDASDSVDPFSGQANPTVHGVEVSPAQ</sequence>
<feature type="compositionally biased region" description="Basic and acidic residues" evidence="7">
    <location>
        <begin position="238"/>
        <end position="249"/>
    </location>
</feature>
<evidence type="ECO:0000256" key="1">
    <source>
        <dbReference type="ARBA" id="ARBA00004240"/>
    </source>
</evidence>
<feature type="region of interest" description="Disordered" evidence="7">
    <location>
        <begin position="1247"/>
        <end position="1281"/>
    </location>
</feature>
<keyword evidence="6" id="KW-0333">Golgi apparatus</keyword>
<dbReference type="PANTHER" id="PTHR13402:SF6">
    <property type="entry name" value="SECRETORY 16, ISOFORM I"/>
    <property type="match status" value="1"/>
</dbReference>
<feature type="region of interest" description="Disordered" evidence="7">
    <location>
        <begin position="225"/>
        <end position="252"/>
    </location>
</feature>
<feature type="compositionally biased region" description="Polar residues" evidence="7">
    <location>
        <begin position="999"/>
        <end position="1008"/>
    </location>
</feature>
<dbReference type="Proteomes" id="UP001303046">
    <property type="component" value="Unassembled WGS sequence"/>
</dbReference>
<feature type="compositionally biased region" description="Polar residues" evidence="7">
    <location>
        <begin position="1081"/>
        <end position="1098"/>
    </location>
</feature>
<evidence type="ECO:0000313" key="10">
    <source>
        <dbReference type="EMBL" id="KAK6759407.1"/>
    </source>
</evidence>
<feature type="region of interest" description="Disordered" evidence="7">
    <location>
        <begin position="128"/>
        <end position="177"/>
    </location>
</feature>
<keyword evidence="6" id="KW-0653">Protein transport</keyword>
<comment type="subcellular location">
    <subcellularLocation>
        <location evidence="1">Endoplasmic reticulum</location>
    </subcellularLocation>
    <subcellularLocation>
        <location evidence="6">Golgi apparatus membrane</location>
    </subcellularLocation>
</comment>
<keyword evidence="3 6" id="KW-0813">Transport</keyword>
<evidence type="ECO:0000256" key="3">
    <source>
        <dbReference type="ARBA" id="ARBA00022448"/>
    </source>
</evidence>
<evidence type="ECO:0000256" key="7">
    <source>
        <dbReference type="SAM" id="MobiDB-lite"/>
    </source>
</evidence>
<feature type="compositionally biased region" description="Polar residues" evidence="7">
    <location>
        <begin position="588"/>
        <end position="602"/>
    </location>
</feature>
<evidence type="ECO:0000256" key="4">
    <source>
        <dbReference type="ARBA" id="ARBA00022824"/>
    </source>
</evidence>
<feature type="compositionally biased region" description="Low complexity" evidence="7">
    <location>
        <begin position="1099"/>
        <end position="1115"/>
    </location>
</feature>
<accession>A0ABR1E9N0</accession>
<protein>
    <recommendedName>
        <fullName evidence="6">Protein transport protein sec16</fullName>
    </recommendedName>
</protein>
<dbReference type="InterPro" id="IPR024340">
    <property type="entry name" value="Sec16_CCD"/>
</dbReference>
<name>A0ABR1E9N0_NECAM</name>
<feature type="domain" description="Sec16 Sec23-binding" evidence="8">
    <location>
        <begin position="617"/>
        <end position="888"/>
    </location>
</feature>
<keyword evidence="11" id="KW-1185">Reference proteome</keyword>
<feature type="compositionally biased region" description="Polar residues" evidence="7">
    <location>
        <begin position="1042"/>
        <end position="1067"/>
    </location>
</feature>
<evidence type="ECO:0000259" key="9">
    <source>
        <dbReference type="Pfam" id="PF12932"/>
    </source>
</evidence>
<reference evidence="10 11" key="1">
    <citation type="submission" date="2023-08" db="EMBL/GenBank/DDBJ databases">
        <title>A Necator americanus chromosomal reference genome.</title>
        <authorList>
            <person name="Ilik V."/>
            <person name="Petrzelkova K.J."/>
            <person name="Pardy F."/>
            <person name="Fuh T."/>
            <person name="Niatou-Singa F.S."/>
            <person name="Gouil Q."/>
            <person name="Baker L."/>
            <person name="Ritchie M.E."/>
            <person name="Jex A.R."/>
            <person name="Gazzola D."/>
            <person name="Li H."/>
            <person name="Toshio Fujiwara R."/>
            <person name="Zhan B."/>
            <person name="Aroian R.V."/>
            <person name="Pafco B."/>
            <person name="Schwarz E.M."/>
        </authorList>
    </citation>
    <scope>NUCLEOTIDE SEQUENCE [LARGE SCALE GENOMIC DNA]</scope>
    <source>
        <strain evidence="10 11">Aroian</strain>
        <tissue evidence="10">Whole animal</tissue>
    </source>
</reference>
<feature type="compositionally biased region" description="Basic and acidic residues" evidence="7">
    <location>
        <begin position="138"/>
        <end position="152"/>
    </location>
</feature>
<feature type="domain" description="Sec16 central conserved" evidence="9">
    <location>
        <begin position="447"/>
        <end position="552"/>
    </location>
</feature>
<comment type="caution">
    <text evidence="10">The sequence shown here is derived from an EMBL/GenBank/DDBJ whole genome shotgun (WGS) entry which is preliminary data.</text>
</comment>
<dbReference type="CDD" id="cd09233">
    <property type="entry name" value="ACE1-Sec16-like"/>
    <property type="match status" value="1"/>
</dbReference>
<proteinExistence type="inferred from homology"/>
<evidence type="ECO:0000256" key="6">
    <source>
        <dbReference type="RuleBase" id="RU364101"/>
    </source>
</evidence>
<organism evidence="10 11">
    <name type="scientific">Necator americanus</name>
    <name type="common">Human hookworm</name>
    <dbReference type="NCBI Taxonomy" id="51031"/>
    <lineage>
        <taxon>Eukaryota</taxon>
        <taxon>Metazoa</taxon>
        <taxon>Ecdysozoa</taxon>
        <taxon>Nematoda</taxon>
        <taxon>Chromadorea</taxon>
        <taxon>Rhabditida</taxon>
        <taxon>Rhabditina</taxon>
        <taxon>Rhabditomorpha</taxon>
        <taxon>Strongyloidea</taxon>
        <taxon>Ancylostomatidae</taxon>
        <taxon>Bunostominae</taxon>
        <taxon>Necator</taxon>
    </lineage>
</organism>
<dbReference type="EMBL" id="JAVFWL010000006">
    <property type="protein sequence ID" value="KAK6759407.1"/>
    <property type="molecule type" value="Genomic_DNA"/>
</dbReference>
<feature type="region of interest" description="Disordered" evidence="7">
    <location>
        <begin position="573"/>
        <end position="606"/>
    </location>
</feature>
<feature type="region of interest" description="Disordered" evidence="7">
    <location>
        <begin position="1183"/>
        <end position="1214"/>
    </location>
</feature>
<keyword evidence="5 6" id="KW-0931">ER-Golgi transport</keyword>
<dbReference type="Gene3D" id="1.25.40.1030">
    <property type="match status" value="1"/>
</dbReference>
<comment type="similarity">
    <text evidence="2 6">Belongs to the SEC16 family.</text>
</comment>
<evidence type="ECO:0000256" key="2">
    <source>
        <dbReference type="ARBA" id="ARBA00005927"/>
    </source>
</evidence>
<evidence type="ECO:0000259" key="8">
    <source>
        <dbReference type="Pfam" id="PF12931"/>
    </source>
</evidence>
<dbReference type="Pfam" id="PF12932">
    <property type="entry name" value="Sec16"/>
    <property type="match status" value="1"/>
</dbReference>
<evidence type="ECO:0000313" key="11">
    <source>
        <dbReference type="Proteomes" id="UP001303046"/>
    </source>
</evidence>
<gene>
    <name evidence="10" type="primary">Necator_chrX.g21323</name>
    <name evidence="10" type="ORF">RB195_021162</name>
</gene>
<dbReference type="PANTHER" id="PTHR13402">
    <property type="entry name" value="RGPR-RELATED"/>
    <property type="match status" value="1"/>
</dbReference>
<feature type="region of interest" description="Disordered" evidence="7">
    <location>
        <begin position="1039"/>
        <end position="1140"/>
    </location>
</feature>